<evidence type="ECO:0000313" key="3">
    <source>
        <dbReference type="EMBL" id="XCM36611.1"/>
    </source>
</evidence>
<dbReference type="PANTHER" id="PTHR21366">
    <property type="entry name" value="GLYOXALASE FAMILY PROTEIN"/>
    <property type="match status" value="1"/>
</dbReference>
<dbReference type="PROSITE" id="PS51819">
    <property type="entry name" value="VOC"/>
    <property type="match status" value="1"/>
</dbReference>
<dbReference type="SUPFAM" id="SSF54593">
    <property type="entry name" value="Glyoxalase/Bleomycin resistance protein/Dihydroxybiphenyl dioxygenase"/>
    <property type="match status" value="1"/>
</dbReference>
<accession>A0AAU8JCS6</accession>
<protein>
    <submittedName>
        <fullName evidence="3">VOC family protein</fullName>
    </submittedName>
</protein>
<dbReference type="RefSeq" id="WP_054466650.1">
    <property type="nucleotide sequence ID" value="NZ_CP159837.1"/>
</dbReference>
<dbReference type="CDD" id="cd07245">
    <property type="entry name" value="VOC_like"/>
    <property type="match status" value="1"/>
</dbReference>
<proteinExistence type="predicted"/>
<reference evidence="3" key="1">
    <citation type="submission" date="2024-07" db="EMBL/GenBank/DDBJ databases">
        <authorList>
            <person name="Kim Y.J."/>
            <person name="Jeong J.Y."/>
        </authorList>
    </citation>
    <scope>NUCLEOTIDE SEQUENCE</scope>
    <source>
        <strain evidence="3">GIHE-MW2</strain>
    </source>
</reference>
<dbReference type="InterPro" id="IPR004360">
    <property type="entry name" value="Glyas_Fos-R_dOase_dom"/>
</dbReference>
<evidence type="ECO:0000256" key="1">
    <source>
        <dbReference type="ARBA" id="ARBA00022723"/>
    </source>
</evidence>
<dbReference type="GO" id="GO:0046872">
    <property type="term" value="F:metal ion binding"/>
    <property type="evidence" value="ECO:0007669"/>
    <property type="project" value="UniProtKB-KW"/>
</dbReference>
<sequence>MQITQCLHTAILVTDLEKSAQFYGEILGLEKVARSLKFPGIWYQIGDYQIHLMVDSQAHQGTIHNSQETKTQWGRNRHIAFAVTDIQAAKTQLEAHHYPVQMSSSGRPALFVQDPDGNVIELSQL</sequence>
<name>A0AAU8JCS6_9CYAN</name>
<feature type="domain" description="VOC" evidence="2">
    <location>
        <begin position="5"/>
        <end position="125"/>
    </location>
</feature>
<dbReference type="InterPro" id="IPR029068">
    <property type="entry name" value="Glyas_Bleomycin-R_OHBP_Dase"/>
</dbReference>
<dbReference type="PROSITE" id="PS00934">
    <property type="entry name" value="GLYOXALASE_I_1"/>
    <property type="match status" value="1"/>
</dbReference>
<dbReference type="InterPro" id="IPR050383">
    <property type="entry name" value="GlyoxalaseI/FosfomycinResist"/>
</dbReference>
<dbReference type="EMBL" id="CP159837">
    <property type="protein sequence ID" value="XCM36611.1"/>
    <property type="molecule type" value="Genomic_DNA"/>
</dbReference>
<dbReference type="PANTHER" id="PTHR21366:SF22">
    <property type="entry name" value="VOC DOMAIN-CONTAINING PROTEIN"/>
    <property type="match status" value="1"/>
</dbReference>
<evidence type="ECO:0000259" key="2">
    <source>
        <dbReference type="PROSITE" id="PS51819"/>
    </source>
</evidence>
<gene>
    <name evidence="3" type="ORF">ABWT76_005384</name>
</gene>
<dbReference type="InterPro" id="IPR018146">
    <property type="entry name" value="Glyoxalase_1_CS"/>
</dbReference>
<dbReference type="InterPro" id="IPR037523">
    <property type="entry name" value="VOC_core"/>
</dbReference>
<dbReference type="AlphaFoldDB" id="A0AAU8JCS6"/>
<organism evidence="3">
    <name type="scientific">Planktothricoides raciborskii GIHE-MW2</name>
    <dbReference type="NCBI Taxonomy" id="2792601"/>
    <lineage>
        <taxon>Bacteria</taxon>
        <taxon>Bacillati</taxon>
        <taxon>Cyanobacteriota</taxon>
        <taxon>Cyanophyceae</taxon>
        <taxon>Oscillatoriophycideae</taxon>
        <taxon>Oscillatoriales</taxon>
        <taxon>Oscillatoriaceae</taxon>
        <taxon>Planktothricoides</taxon>
    </lineage>
</organism>
<dbReference type="GO" id="GO:0004462">
    <property type="term" value="F:lactoylglutathione lyase activity"/>
    <property type="evidence" value="ECO:0007669"/>
    <property type="project" value="InterPro"/>
</dbReference>
<dbReference type="Gene3D" id="3.10.180.10">
    <property type="entry name" value="2,3-Dihydroxybiphenyl 1,2-Dioxygenase, domain 1"/>
    <property type="match status" value="1"/>
</dbReference>
<keyword evidence="1" id="KW-0479">Metal-binding</keyword>
<dbReference type="Pfam" id="PF00903">
    <property type="entry name" value="Glyoxalase"/>
    <property type="match status" value="1"/>
</dbReference>